<dbReference type="Proteomes" id="UP000789860">
    <property type="component" value="Unassembled WGS sequence"/>
</dbReference>
<keyword evidence="2" id="KW-1185">Reference proteome</keyword>
<comment type="caution">
    <text evidence="1">The sequence shown here is derived from an EMBL/GenBank/DDBJ whole genome shotgun (WGS) entry which is preliminary data.</text>
</comment>
<evidence type="ECO:0000313" key="1">
    <source>
        <dbReference type="EMBL" id="CAG8507042.1"/>
    </source>
</evidence>
<sequence>MDEISLSFDFSYNTTLEKSDSKTVSLHTIGYEKRNFIVILSCMADSTKLLAVIFFKLKTWLKKEKFLSRIYMHNKKKDIAIIPSSLTSKLQLLDVSINQSFKATIANEVYELTKTSNISLETDSSEDDLLFDYEGVEDILKADQYDEFETIKINNNEYPKEEYINYFAENIKTSSNKDRSDYLYRSDDLYRSDNLYESDNLSEYNNLYESDNLE</sequence>
<dbReference type="EMBL" id="CAJVPM010003901">
    <property type="protein sequence ID" value="CAG8507042.1"/>
    <property type="molecule type" value="Genomic_DNA"/>
</dbReference>
<reference evidence="1" key="1">
    <citation type="submission" date="2021-06" db="EMBL/GenBank/DDBJ databases">
        <authorList>
            <person name="Kallberg Y."/>
            <person name="Tangrot J."/>
            <person name="Rosling A."/>
        </authorList>
    </citation>
    <scope>NUCLEOTIDE SEQUENCE</scope>
    <source>
        <strain evidence="1">AU212A</strain>
    </source>
</reference>
<name>A0ACA9L292_9GLOM</name>
<gene>
    <name evidence="1" type="ORF">SCALOS_LOCUS3495</name>
</gene>
<proteinExistence type="predicted"/>
<protein>
    <submittedName>
        <fullName evidence="1">1422_t:CDS:1</fullName>
    </submittedName>
</protein>
<evidence type="ECO:0000313" key="2">
    <source>
        <dbReference type="Proteomes" id="UP000789860"/>
    </source>
</evidence>
<accession>A0ACA9L292</accession>
<organism evidence="1 2">
    <name type="scientific">Scutellospora calospora</name>
    <dbReference type="NCBI Taxonomy" id="85575"/>
    <lineage>
        <taxon>Eukaryota</taxon>
        <taxon>Fungi</taxon>
        <taxon>Fungi incertae sedis</taxon>
        <taxon>Mucoromycota</taxon>
        <taxon>Glomeromycotina</taxon>
        <taxon>Glomeromycetes</taxon>
        <taxon>Diversisporales</taxon>
        <taxon>Gigasporaceae</taxon>
        <taxon>Scutellospora</taxon>
    </lineage>
</organism>